<dbReference type="EMBL" id="AP027151">
    <property type="protein sequence ID" value="BDV44670.1"/>
    <property type="molecule type" value="Genomic_DNA"/>
</dbReference>
<dbReference type="Proteomes" id="UP001317705">
    <property type="component" value="Chromosome"/>
</dbReference>
<dbReference type="InterPro" id="IPR034660">
    <property type="entry name" value="DinB/YfiT-like"/>
</dbReference>
<accession>A0ABM8EQD8</accession>
<dbReference type="RefSeq" id="WP_282000764.1">
    <property type="nucleotide sequence ID" value="NZ_AP027151.1"/>
</dbReference>
<name>A0ABM8EQD8_9BACT</name>
<gene>
    <name evidence="1" type="ORF">GURASL_35930</name>
</gene>
<keyword evidence="2" id="KW-1185">Reference proteome</keyword>
<proteinExistence type="predicted"/>
<evidence type="ECO:0000313" key="2">
    <source>
        <dbReference type="Proteomes" id="UP001317705"/>
    </source>
</evidence>
<evidence type="ECO:0000313" key="1">
    <source>
        <dbReference type="EMBL" id="BDV44670.1"/>
    </source>
</evidence>
<protein>
    <recommendedName>
        <fullName evidence="3">Maleylpyruvate isomerase</fullName>
    </recommendedName>
</protein>
<sequence>MTTSRGKQLAEEILQKVATLKESCAGVDESLAARAPAGRWSPKQILSHLCGPEGTGHLPLLKAFIDHDIPLLDLNAENPFFTEKRAAMSFSELVAESERNYRRVADFAVGLTEAQLARTAHIPELKESPLGEYPTLDGMIKALGEFHIQFHIDHLHEILAALAGEGKNPAGG</sequence>
<evidence type="ECO:0008006" key="3">
    <source>
        <dbReference type="Google" id="ProtNLM"/>
    </source>
</evidence>
<reference evidence="1 2" key="1">
    <citation type="submission" date="2022-12" db="EMBL/GenBank/DDBJ databases">
        <title>Polyphasic characterization of Geotalea uranireducens NIT-SL11 newly isolated from a complex of sewage sludge and microbially reduced graphene oxide.</title>
        <authorList>
            <person name="Xie L."/>
            <person name="Yoshida N."/>
            <person name="Meng L."/>
        </authorList>
    </citation>
    <scope>NUCLEOTIDE SEQUENCE [LARGE SCALE GENOMIC DNA]</scope>
    <source>
        <strain evidence="1 2">NIT-SL11</strain>
    </source>
</reference>
<dbReference type="Gene3D" id="1.20.120.450">
    <property type="entry name" value="dinb family like domain"/>
    <property type="match status" value="1"/>
</dbReference>
<organism evidence="1 2">
    <name type="scientific">Geotalea uraniireducens</name>
    <dbReference type="NCBI Taxonomy" id="351604"/>
    <lineage>
        <taxon>Bacteria</taxon>
        <taxon>Pseudomonadati</taxon>
        <taxon>Thermodesulfobacteriota</taxon>
        <taxon>Desulfuromonadia</taxon>
        <taxon>Geobacterales</taxon>
        <taxon>Geobacteraceae</taxon>
        <taxon>Geotalea</taxon>
    </lineage>
</organism>
<dbReference type="SUPFAM" id="SSF109854">
    <property type="entry name" value="DinB/YfiT-like putative metalloenzymes"/>
    <property type="match status" value="1"/>
</dbReference>